<dbReference type="Proteomes" id="UP001292094">
    <property type="component" value="Unassembled WGS sequence"/>
</dbReference>
<keyword evidence="1" id="KW-0472">Membrane</keyword>
<dbReference type="AlphaFoldDB" id="A0AAE1TX85"/>
<feature type="transmembrane region" description="Helical" evidence="1">
    <location>
        <begin position="26"/>
        <end position="49"/>
    </location>
</feature>
<dbReference type="EMBL" id="JAWZYT010002999">
    <property type="protein sequence ID" value="KAK4300741.1"/>
    <property type="molecule type" value="Genomic_DNA"/>
</dbReference>
<keyword evidence="3" id="KW-1185">Reference proteome</keyword>
<evidence type="ECO:0000256" key="1">
    <source>
        <dbReference type="SAM" id="Phobius"/>
    </source>
</evidence>
<evidence type="ECO:0000313" key="3">
    <source>
        <dbReference type="Proteomes" id="UP001292094"/>
    </source>
</evidence>
<accession>A0AAE1TX85</accession>
<reference evidence="2" key="1">
    <citation type="submission" date="2023-11" db="EMBL/GenBank/DDBJ databases">
        <title>Genome assemblies of two species of porcelain crab, Petrolisthes cinctipes and Petrolisthes manimaculis (Anomura: Porcellanidae).</title>
        <authorList>
            <person name="Angst P."/>
        </authorList>
    </citation>
    <scope>NUCLEOTIDE SEQUENCE</scope>
    <source>
        <strain evidence="2">PB745_02</strain>
        <tissue evidence="2">Gill</tissue>
    </source>
</reference>
<protein>
    <submittedName>
        <fullName evidence="2">Uncharacterized protein</fullName>
    </submittedName>
</protein>
<proteinExistence type="predicted"/>
<evidence type="ECO:0000313" key="2">
    <source>
        <dbReference type="EMBL" id="KAK4300741.1"/>
    </source>
</evidence>
<organism evidence="2 3">
    <name type="scientific">Petrolisthes manimaculis</name>
    <dbReference type="NCBI Taxonomy" id="1843537"/>
    <lineage>
        <taxon>Eukaryota</taxon>
        <taxon>Metazoa</taxon>
        <taxon>Ecdysozoa</taxon>
        <taxon>Arthropoda</taxon>
        <taxon>Crustacea</taxon>
        <taxon>Multicrustacea</taxon>
        <taxon>Malacostraca</taxon>
        <taxon>Eumalacostraca</taxon>
        <taxon>Eucarida</taxon>
        <taxon>Decapoda</taxon>
        <taxon>Pleocyemata</taxon>
        <taxon>Anomura</taxon>
        <taxon>Galatheoidea</taxon>
        <taxon>Porcellanidae</taxon>
        <taxon>Petrolisthes</taxon>
    </lineage>
</organism>
<keyword evidence="1" id="KW-0812">Transmembrane</keyword>
<name>A0AAE1TX85_9EUCA</name>
<keyword evidence="1" id="KW-1133">Transmembrane helix</keyword>
<comment type="caution">
    <text evidence="2">The sequence shown here is derived from an EMBL/GenBank/DDBJ whole genome shotgun (WGS) entry which is preliminary data.</text>
</comment>
<sequence length="552" mass="54787">MSVESQRAYVVVPLTNSTFSTPRSKWIYGQTFTAAMISWGVLLTVLLTAELSCAQQQFRYGDIGGSPSPDFDVRTSGSGFSVPSRPIIGVVSADQTDGFGSVITVSPDSPVSGGDGSFVFSDGGNRVGGFVPADFDPQDGSGTFGSDFSVQQGFHFDNFGDPFVPVGGQIVGNVGGGSSVFVPTGQGVGSGFGTTGQVVGSTGNVFGTTGQGVGGVFVTGGQGVGSTGSGVFTSGQQGVGNTDSGVFVVGQGVGNTGSGVFTSGQQGVGNTGSGLFVGGQGVGNTGSVFTGQGVGSTGSGLFVGGQGVGNTGSVFTGQGVGSTGSGFFVGQGVGNTGSGVFGTTGQGVGTTGGNVVSGGDFVTAGGFGGQFVTSGVSTPTLVSPVGSGVGVVGVVTPVEGVTRVRGVGEPVSVTVTSTVDQFVTLTDTAFNSIPVTVTNMQVTTNTAATRRVLVTAVDNLVAVQTSVVLRPARVTITEVKTDFSLVKALSVTHVTLTHSAYVIHHRVFTTTATETVVATSTLVVTSIHTSRTTFTAQRTITDTVLVAPGYTH</sequence>
<gene>
    <name evidence="2" type="ORF">Pmani_027078</name>
</gene>